<evidence type="ECO:0000313" key="9">
    <source>
        <dbReference type="Ensembl" id="ENSPMGP00000001305.1"/>
    </source>
</evidence>
<dbReference type="FunFam" id="3.10.330.20:FF:000003">
    <property type="entry name" value="tRNA (Adenine(58)-N(1))-methyltransferase, mitochondrial isoform X1"/>
    <property type="match status" value="1"/>
</dbReference>
<evidence type="ECO:0000256" key="2">
    <source>
        <dbReference type="ARBA" id="ARBA00022603"/>
    </source>
</evidence>
<evidence type="ECO:0000256" key="4">
    <source>
        <dbReference type="ARBA" id="ARBA00022691"/>
    </source>
</evidence>
<dbReference type="GO" id="GO:0031515">
    <property type="term" value="C:tRNA (m1A) methyltransferase complex"/>
    <property type="evidence" value="ECO:0007669"/>
    <property type="project" value="InterPro"/>
</dbReference>
<dbReference type="InterPro" id="IPR054151">
    <property type="entry name" value="TR61B_FKBP-like"/>
</dbReference>
<dbReference type="InterPro" id="IPR049470">
    <property type="entry name" value="TRM61_C"/>
</dbReference>
<evidence type="ECO:0000313" key="10">
    <source>
        <dbReference type="Proteomes" id="UP000261520"/>
    </source>
</evidence>
<keyword evidence="3" id="KW-0808">Transferase</keyword>
<dbReference type="InterPro" id="IPR014816">
    <property type="entry name" value="tRNA_MeTrfase_Gcd14"/>
</dbReference>
<keyword evidence="5" id="KW-0819">tRNA processing</keyword>
<dbReference type="EC" id="2.1.1.220" evidence="1"/>
<sequence>MSLKALPVHRLLRACASGHHSITMFLKVRNNMQKGTLFSTGYVIRVENDDTNHSIPNLKLTSKQAQFSKRRRPLSPLERISSLLPQDSLIPEVELLRDQDQSQHQSVDRRLFDHTALHSVEEECGYPGLGKGNEMEEDAKLTDTASSDVDITDNSFTSVPLHHPCLKGETLLTFGEFLVAEYRKKGHLEFRKMFQLQPRARLQSSWGVIPHEEIAGAPAGSFLKTNRGISILIRRASLEDYVLFMRRGPAISYPKDAATLLMMMDVTEGDCVLEAGSGSGALSLFLSRAVGTSGKVVSVEVREDHLKRAVLNYKQWRTSWELRRGQPWPDNVQFVHADLCTTPVLEDWGFHAVALDLINPHLVLSTVIPHLHSGAVCAVYLAKCVVNFKKKFIHFLHLLKNTQLLSFCFSITQVIDLLEGLRCLRVPLLCERIVELPVRDWLVAPALQKDGTYCLRKFPTMEENSEENGALKQDQPGTNKTAKLQLKNTSLMNVFITEQLAAFGSIPYIARPHPQQLSHTGMSRFKASTGKIMFEMNHSDFFSVFTAFLVKLRKHV</sequence>
<dbReference type="CDD" id="cd02440">
    <property type="entry name" value="AdoMet_MTases"/>
    <property type="match status" value="1"/>
</dbReference>
<dbReference type="AlphaFoldDB" id="A0A3B3Z9N1"/>
<reference evidence="9" key="2">
    <citation type="submission" date="2025-09" db="UniProtKB">
        <authorList>
            <consortium name="Ensembl"/>
        </authorList>
    </citation>
    <scope>IDENTIFICATION</scope>
</reference>
<evidence type="ECO:0000256" key="3">
    <source>
        <dbReference type="ARBA" id="ARBA00022679"/>
    </source>
</evidence>
<reference evidence="9" key="1">
    <citation type="submission" date="2025-08" db="UniProtKB">
        <authorList>
            <consortium name="Ensembl"/>
        </authorList>
    </citation>
    <scope>IDENTIFICATION</scope>
</reference>
<dbReference type="STRING" id="409849.ENSPMGP00000001305"/>
<evidence type="ECO:0000259" key="7">
    <source>
        <dbReference type="Pfam" id="PF08704"/>
    </source>
</evidence>
<proteinExistence type="predicted"/>
<dbReference type="Pfam" id="PF08704">
    <property type="entry name" value="GCD14"/>
    <property type="match status" value="1"/>
</dbReference>
<name>A0A3B3Z9N1_9GOBI</name>
<evidence type="ECO:0000259" key="8">
    <source>
        <dbReference type="Pfam" id="PF21985"/>
    </source>
</evidence>
<keyword evidence="2" id="KW-0489">Methyltransferase</keyword>
<keyword evidence="10" id="KW-1185">Reference proteome</keyword>
<dbReference type="Proteomes" id="UP000261520">
    <property type="component" value="Unplaced"/>
</dbReference>
<dbReference type="SMR" id="A0A3B3Z9N1"/>
<dbReference type="PROSITE" id="PS51620">
    <property type="entry name" value="SAM_TRM61"/>
    <property type="match status" value="1"/>
</dbReference>
<dbReference type="Gene3D" id="3.10.330.20">
    <property type="match status" value="1"/>
</dbReference>
<dbReference type="SUPFAM" id="SSF53335">
    <property type="entry name" value="S-adenosyl-L-methionine-dependent methyltransferases"/>
    <property type="match status" value="1"/>
</dbReference>
<dbReference type="Ensembl" id="ENSPMGT00000001387.1">
    <property type="protein sequence ID" value="ENSPMGP00000001305.1"/>
    <property type="gene ID" value="ENSPMGG00000001190.1"/>
</dbReference>
<feature type="domain" description="TR61B FKBP-like" evidence="8">
    <location>
        <begin position="174"/>
        <end position="228"/>
    </location>
</feature>
<dbReference type="GO" id="GO:0030488">
    <property type="term" value="P:tRNA methylation"/>
    <property type="evidence" value="ECO:0007669"/>
    <property type="project" value="InterPro"/>
</dbReference>
<dbReference type="PANTHER" id="PTHR12133">
    <property type="entry name" value="TRNA (ADENINE(58)-N(1))-METHYLTRANSFERASE"/>
    <property type="match status" value="1"/>
</dbReference>
<accession>A0A3B3Z9N1</accession>
<dbReference type="GO" id="GO:0160107">
    <property type="term" value="F:tRNA (adenine(58)-N1)-methyltransferase activity"/>
    <property type="evidence" value="ECO:0007669"/>
    <property type="project" value="UniProtKB-EC"/>
</dbReference>
<dbReference type="InterPro" id="IPR029063">
    <property type="entry name" value="SAM-dependent_MTases_sf"/>
</dbReference>
<dbReference type="Gene3D" id="3.40.50.150">
    <property type="entry name" value="Vaccinia Virus protein VP39"/>
    <property type="match status" value="1"/>
</dbReference>
<dbReference type="PANTHER" id="PTHR12133:SF1">
    <property type="entry name" value="TRNA (ADENINE(58)-N(1))-METHYLTRANSFERASE, MITOCHONDRIAL"/>
    <property type="match status" value="1"/>
</dbReference>
<protein>
    <recommendedName>
        <fullName evidence="1">tRNA (adenine(58)-N(1))-methyltransferase</fullName>
        <ecNumber evidence="1">2.1.1.220</ecNumber>
    </recommendedName>
</protein>
<comment type="catalytic activity">
    <reaction evidence="6">
        <text>an adenosine in mRNA + S-adenosyl-L-methionine = an N(1)-methyladenosine in mRNA + S-adenosyl-L-homocysteine + H(+)</text>
        <dbReference type="Rhea" id="RHEA:55392"/>
        <dbReference type="Rhea" id="RHEA-COMP:12414"/>
        <dbReference type="Rhea" id="RHEA-COMP:12415"/>
        <dbReference type="ChEBI" id="CHEBI:15378"/>
        <dbReference type="ChEBI" id="CHEBI:57856"/>
        <dbReference type="ChEBI" id="CHEBI:59789"/>
        <dbReference type="ChEBI" id="CHEBI:74411"/>
        <dbReference type="ChEBI" id="CHEBI:74491"/>
    </reaction>
</comment>
<evidence type="ECO:0000256" key="6">
    <source>
        <dbReference type="ARBA" id="ARBA00048481"/>
    </source>
</evidence>
<evidence type="ECO:0000256" key="5">
    <source>
        <dbReference type="ARBA" id="ARBA00022694"/>
    </source>
</evidence>
<dbReference type="Pfam" id="PF21985">
    <property type="entry name" value="TR61B_FKBP-like"/>
    <property type="match status" value="1"/>
</dbReference>
<keyword evidence="4" id="KW-0949">S-adenosyl-L-methionine</keyword>
<organism evidence="9 10">
    <name type="scientific">Periophthalmus magnuspinnatus</name>
    <dbReference type="NCBI Taxonomy" id="409849"/>
    <lineage>
        <taxon>Eukaryota</taxon>
        <taxon>Metazoa</taxon>
        <taxon>Chordata</taxon>
        <taxon>Craniata</taxon>
        <taxon>Vertebrata</taxon>
        <taxon>Euteleostomi</taxon>
        <taxon>Actinopterygii</taxon>
        <taxon>Neopterygii</taxon>
        <taxon>Teleostei</taxon>
        <taxon>Neoteleostei</taxon>
        <taxon>Acanthomorphata</taxon>
        <taxon>Gobiaria</taxon>
        <taxon>Gobiiformes</taxon>
        <taxon>Gobioidei</taxon>
        <taxon>Gobiidae</taxon>
        <taxon>Oxudercinae</taxon>
        <taxon>Periophthalmus</taxon>
    </lineage>
</organism>
<dbReference type="GO" id="GO:0005739">
    <property type="term" value="C:mitochondrion"/>
    <property type="evidence" value="ECO:0007669"/>
    <property type="project" value="TreeGrafter"/>
</dbReference>
<feature type="domain" description="tRNA (adenine(58)-N(1))-methyltransferase catalytic subunit TRM61 C-terminal" evidence="7">
    <location>
        <begin position="250"/>
        <end position="378"/>
    </location>
</feature>
<evidence type="ECO:0000256" key="1">
    <source>
        <dbReference type="ARBA" id="ARBA00012796"/>
    </source>
</evidence>